<accession>A0A7G3UGF6</accession>
<proteinExistence type="predicted"/>
<dbReference type="RefSeq" id="WP_040916090.1">
    <property type="nucleotide sequence ID" value="NZ_CP029159.1"/>
</dbReference>
<evidence type="ECO:0000313" key="1">
    <source>
        <dbReference type="EMBL" id="QKM69513.1"/>
    </source>
</evidence>
<sequence>MSARHRGEQRDSLGDALTALGILGHTIALGLLTDLIVNHDRADAVERAPSAAAPDNPAF</sequence>
<dbReference type="EMBL" id="CP029159">
    <property type="protein sequence ID" value="QKM69513.1"/>
    <property type="molecule type" value="Genomic_DNA"/>
</dbReference>
<gene>
    <name evidence="1" type="ORF">STSU_022405</name>
</gene>
<evidence type="ECO:0000313" key="2">
    <source>
        <dbReference type="Proteomes" id="UP000005940"/>
    </source>
</evidence>
<dbReference type="AlphaFoldDB" id="A0A7G3UGF6"/>
<organism evidence="1 2">
    <name type="scientific">Streptomyces tsukubensis (strain DSM 42081 / NBRC 108919 / NRRL 18488 / 9993)</name>
    <dbReference type="NCBI Taxonomy" id="1114943"/>
    <lineage>
        <taxon>Bacteria</taxon>
        <taxon>Bacillati</taxon>
        <taxon>Actinomycetota</taxon>
        <taxon>Actinomycetes</taxon>
        <taxon>Kitasatosporales</taxon>
        <taxon>Streptomycetaceae</taxon>
        <taxon>Streptomyces</taxon>
    </lineage>
</organism>
<reference evidence="1 2" key="1">
    <citation type="journal article" date="2012" name="J. Bacteriol.">
        <title>Draft genome of Streptomyces tsukubaensis NRRL 18488, the producer of the clinically important immunosuppressant tacrolimus (FK506).</title>
        <authorList>
            <person name="Barreiro C."/>
            <person name="Prieto C."/>
            <person name="Sola-Landa A."/>
            <person name="Solera E."/>
            <person name="Martinez-Castro M."/>
            <person name="Perez-Redondo R."/>
            <person name="Garcia-Estrada C."/>
            <person name="Aparicio J.F."/>
            <person name="Fernandez-Martinez L.T."/>
            <person name="Santos-Aberturas J."/>
            <person name="Salehi-Najafabadi Z."/>
            <person name="Rodriguez-Garcia A."/>
            <person name="Tauch A."/>
            <person name="Martin J.F."/>
        </authorList>
    </citation>
    <scope>NUCLEOTIDE SEQUENCE [LARGE SCALE GENOMIC DNA]</scope>
    <source>
        <strain evidence="2">DSM 42081 / NBRC 108919 / NRRL 18488 / 9993</strain>
    </source>
</reference>
<dbReference type="Proteomes" id="UP000005940">
    <property type="component" value="Chromosome"/>
</dbReference>
<protein>
    <submittedName>
        <fullName evidence="1">Uncharacterized protein</fullName>
    </submittedName>
</protein>
<name>A0A7G3UGF6_STRT9</name>
<keyword evidence="2" id="KW-1185">Reference proteome</keyword>